<reference evidence="1 2" key="1">
    <citation type="submission" date="2021-03" db="EMBL/GenBank/DDBJ databases">
        <title>Genomic Encyclopedia of Type Strains, Phase IV (KMG-IV): sequencing the most valuable type-strain genomes for metagenomic binning, comparative biology and taxonomic classification.</title>
        <authorList>
            <person name="Goeker M."/>
        </authorList>
    </citation>
    <scope>NUCLEOTIDE SEQUENCE [LARGE SCALE GENOMIC DNA]</scope>
    <source>
        <strain evidence="1 2">DSM 26048</strain>
    </source>
</reference>
<accession>A0ABS4J422</accession>
<keyword evidence="2" id="KW-1185">Reference proteome</keyword>
<dbReference type="RefSeq" id="WP_209976426.1">
    <property type="nucleotide sequence ID" value="NZ_JAGGLB010000026.1"/>
</dbReference>
<sequence>MSKKGSRKIIVGHEEYKWIVTPSSKGIIALIVEHEEEKGQKIKVFLESDVNEYWVEFPHVDKLNIKIVKPAEVSMIIKEAIVQGWTPRSKGPFLLFNWIGSTLVKIEI</sequence>
<protein>
    <submittedName>
        <fullName evidence="1">Uncharacterized protein</fullName>
    </submittedName>
</protein>
<dbReference type="EMBL" id="JAGGLB010000026">
    <property type="protein sequence ID" value="MBP1994587.1"/>
    <property type="molecule type" value="Genomic_DNA"/>
</dbReference>
<evidence type="ECO:0000313" key="2">
    <source>
        <dbReference type="Proteomes" id="UP001519287"/>
    </source>
</evidence>
<gene>
    <name evidence="1" type="ORF">J2Z66_006226</name>
</gene>
<name>A0ABS4J422_9BACL</name>
<dbReference type="Proteomes" id="UP001519287">
    <property type="component" value="Unassembled WGS sequence"/>
</dbReference>
<organism evidence="1 2">
    <name type="scientific">Paenibacillus eucommiae</name>
    <dbReference type="NCBI Taxonomy" id="1355755"/>
    <lineage>
        <taxon>Bacteria</taxon>
        <taxon>Bacillati</taxon>
        <taxon>Bacillota</taxon>
        <taxon>Bacilli</taxon>
        <taxon>Bacillales</taxon>
        <taxon>Paenibacillaceae</taxon>
        <taxon>Paenibacillus</taxon>
    </lineage>
</organism>
<proteinExistence type="predicted"/>
<evidence type="ECO:0000313" key="1">
    <source>
        <dbReference type="EMBL" id="MBP1994587.1"/>
    </source>
</evidence>
<comment type="caution">
    <text evidence="1">The sequence shown here is derived from an EMBL/GenBank/DDBJ whole genome shotgun (WGS) entry which is preliminary data.</text>
</comment>